<dbReference type="OMA" id="CEIACET"/>
<keyword evidence="10" id="KW-1185">Reference proteome</keyword>
<gene>
    <name evidence="9" type="ORF">RirG_005660</name>
    <name evidence="8" type="ORF">RirG_216050</name>
</gene>
<dbReference type="GO" id="GO:0003677">
    <property type="term" value="F:DNA binding"/>
    <property type="evidence" value="ECO:0007669"/>
    <property type="project" value="UniProtKB-KW"/>
</dbReference>
<proteinExistence type="inferred from homology"/>
<feature type="region of interest" description="Disordered" evidence="6">
    <location>
        <begin position="221"/>
        <end position="275"/>
    </location>
</feature>
<dbReference type="HOGENOM" id="CLU_869173_0_0_1"/>
<feature type="compositionally biased region" description="Basic and acidic residues" evidence="6">
    <location>
        <begin position="228"/>
        <end position="241"/>
    </location>
</feature>
<evidence type="ECO:0000256" key="2">
    <source>
        <dbReference type="ARBA" id="ARBA00010840"/>
    </source>
</evidence>
<organism evidence="8 10">
    <name type="scientific">Rhizophagus irregularis (strain DAOM 197198w)</name>
    <name type="common">Glomus intraradices</name>
    <dbReference type="NCBI Taxonomy" id="1432141"/>
    <lineage>
        <taxon>Eukaryota</taxon>
        <taxon>Fungi</taxon>
        <taxon>Fungi incertae sedis</taxon>
        <taxon>Mucoromycota</taxon>
        <taxon>Glomeromycotina</taxon>
        <taxon>Glomeromycetes</taxon>
        <taxon>Glomerales</taxon>
        <taxon>Glomeraceae</taxon>
        <taxon>Rhizophagus</taxon>
    </lineage>
</organism>
<dbReference type="AlphaFoldDB" id="A0A015KAE5"/>
<dbReference type="GO" id="GO:0005664">
    <property type="term" value="C:nuclear origin of replication recognition complex"/>
    <property type="evidence" value="ECO:0007669"/>
    <property type="project" value="InterPro"/>
</dbReference>
<dbReference type="PANTHER" id="PTHR13394:SF0">
    <property type="entry name" value="ORIGIN RECOGNITION COMPLEX SUBUNIT 6"/>
    <property type="match status" value="1"/>
</dbReference>
<sequence length="320" mass="37359">MLRRNTTIFTNVIRELGLQNDEVEIKTKAFEIQKEVERKIDSKLITHWHSCKPALCIHVACEMLKIPFDKRSIVKLASTTEQNYSSSLSYIKKNLNISTLSFELLASRFGCPKTLPYLESMFEIFKNNWTKDLTSANIKAIDWDDDVFKVAIFWCVCKAFKDLQNRITLQELIDLPEITITRAESNKYTKLVETYCKSYIDELRSQKKAGLRLALKKPVPLKKKSKPKGNESKTNDNGKETKRGRKRKLQDEEKNVQHEKDEDDEETISKSVDNEEEEISCIGSCVSQGEMKIVNYWETQLYSDYLDWREKIMQKISEKE</sequence>
<evidence type="ECO:0000256" key="6">
    <source>
        <dbReference type="SAM" id="MobiDB-lite"/>
    </source>
</evidence>
<evidence type="ECO:0000256" key="3">
    <source>
        <dbReference type="ARBA" id="ARBA00022705"/>
    </source>
</evidence>
<name>A0A015KAE5_RHIIW</name>
<evidence type="ECO:0000313" key="8">
    <source>
        <dbReference type="EMBL" id="EXX56451.1"/>
    </source>
</evidence>
<keyword evidence="5" id="KW-0539">Nucleus</keyword>
<accession>A0A015KAE5</accession>
<dbReference type="InterPro" id="IPR008721">
    <property type="entry name" value="ORC6_cyclin_first"/>
</dbReference>
<dbReference type="Pfam" id="PF05460">
    <property type="entry name" value="ORC6"/>
    <property type="match status" value="1"/>
</dbReference>
<comment type="similarity">
    <text evidence="2">Belongs to the ORC6 family.</text>
</comment>
<dbReference type="OrthoDB" id="5552484at2759"/>
<evidence type="ECO:0000313" key="9">
    <source>
        <dbReference type="EMBL" id="EXX79433.1"/>
    </source>
</evidence>
<dbReference type="GO" id="GO:0006270">
    <property type="term" value="P:DNA replication initiation"/>
    <property type="evidence" value="ECO:0007669"/>
    <property type="project" value="TreeGrafter"/>
</dbReference>
<evidence type="ECO:0000259" key="7">
    <source>
        <dbReference type="Pfam" id="PF05460"/>
    </source>
</evidence>
<dbReference type="PANTHER" id="PTHR13394">
    <property type="entry name" value="ORIGIN RECOGNITION COMPLEX SUBUNIT 6"/>
    <property type="match status" value="1"/>
</dbReference>
<dbReference type="SMR" id="A0A015KAE5"/>
<protein>
    <recommendedName>
        <fullName evidence="7">ORC6 first cyclin-like domain-containing protein</fullName>
    </recommendedName>
</protein>
<dbReference type="EMBL" id="JEMT01003530">
    <property type="protein sequence ID" value="EXX79433.1"/>
    <property type="molecule type" value="Genomic_DNA"/>
</dbReference>
<dbReference type="InterPro" id="IPR020529">
    <property type="entry name" value="ORC6_met/pln"/>
</dbReference>
<feature type="compositionally biased region" description="Basic and acidic residues" evidence="6">
    <location>
        <begin position="249"/>
        <end position="260"/>
    </location>
</feature>
<dbReference type="Gene3D" id="1.10.472.10">
    <property type="entry name" value="Cyclin-like"/>
    <property type="match status" value="1"/>
</dbReference>
<dbReference type="EMBL" id="JEMT01027709">
    <property type="protein sequence ID" value="EXX56451.1"/>
    <property type="molecule type" value="Genomic_DNA"/>
</dbReference>
<evidence type="ECO:0000256" key="5">
    <source>
        <dbReference type="ARBA" id="ARBA00023242"/>
    </source>
</evidence>
<dbReference type="STRING" id="1432141.A0A015KAE5"/>
<evidence type="ECO:0000313" key="10">
    <source>
        <dbReference type="Proteomes" id="UP000022910"/>
    </source>
</evidence>
<keyword evidence="3" id="KW-0235">DNA replication</keyword>
<evidence type="ECO:0000256" key="1">
    <source>
        <dbReference type="ARBA" id="ARBA00004123"/>
    </source>
</evidence>
<comment type="caution">
    <text evidence="8">The sequence shown here is derived from an EMBL/GenBank/DDBJ whole genome shotgun (WGS) entry which is preliminary data.</text>
</comment>
<evidence type="ECO:0000256" key="4">
    <source>
        <dbReference type="ARBA" id="ARBA00023125"/>
    </source>
</evidence>
<feature type="domain" description="ORC6 first cyclin-like" evidence="7">
    <location>
        <begin position="12"/>
        <end position="98"/>
    </location>
</feature>
<comment type="subcellular location">
    <subcellularLocation>
        <location evidence="1">Nucleus</location>
    </subcellularLocation>
</comment>
<reference evidence="8 10" key="1">
    <citation type="submission" date="2014-02" db="EMBL/GenBank/DDBJ databases">
        <title>Single nucleus genome sequencing reveals high similarity among nuclei of an endomycorrhizal fungus.</title>
        <authorList>
            <person name="Lin K."/>
            <person name="Geurts R."/>
            <person name="Zhang Z."/>
            <person name="Limpens E."/>
            <person name="Saunders D.G."/>
            <person name="Mu D."/>
            <person name="Pang E."/>
            <person name="Cao H."/>
            <person name="Cha H."/>
            <person name="Lin T."/>
            <person name="Zhou Q."/>
            <person name="Shang Y."/>
            <person name="Li Y."/>
            <person name="Ivanov S."/>
            <person name="Sharma T."/>
            <person name="Velzen R.V."/>
            <person name="Ruijter N.D."/>
            <person name="Aanen D.K."/>
            <person name="Win J."/>
            <person name="Kamoun S."/>
            <person name="Bisseling T."/>
            <person name="Huang S."/>
        </authorList>
    </citation>
    <scope>NUCLEOTIDE SEQUENCE [LARGE SCALE GENOMIC DNA]</scope>
    <source>
        <strain evidence="8">DAOM 197198w</strain>
        <strain evidence="10">DAOM197198w</strain>
    </source>
</reference>
<keyword evidence="4" id="KW-0238">DNA-binding</keyword>
<dbReference type="Proteomes" id="UP000022910">
    <property type="component" value="Unassembled WGS sequence"/>
</dbReference>